<feature type="region of interest" description="Disordered" evidence="1">
    <location>
        <begin position="800"/>
        <end position="825"/>
    </location>
</feature>
<evidence type="ECO:0000313" key="3">
    <source>
        <dbReference type="EMBL" id="GGK36062.1"/>
    </source>
</evidence>
<name>A0A8J3BVG4_9ACTN</name>
<evidence type="ECO:0000313" key="4">
    <source>
        <dbReference type="Proteomes" id="UP000662200"/>
    </source>
</evidence>
<dbReference type="Pfam" id="PF01833">
    <property type="entry name" value="TIG"/>
    <property type="match status" value="1"/>
</dbReference>
<accession>A0A8J3BVG4</accession>
<dbReference type="InterPro" id="IPR026395">
    <property type="entry name" value="CshA_fibril"/>
</dbReference>
<protein>
    <recommendedName>
        <fullName evidence="2">IPT/TIG domain-containing protein</fullName>
    </recommendedName>
</protein>
<dbReference type="SUPFAM" id="SSF81296">
    <property type="entry name" value="E set domains"/>
    <property type="match status" value="1"/>
</dbReference>
<evidence type="ECO:0000256" key="1">
    <source>
        <dbReference type="SAM" id="MobiDB-lite"/>
    </source>
</evidence>
<feature type="region of interest" description="Disordered" evidence="1">
    <location>
        <begin position="703"/>
        <end position="729"/>
    </location>
</feature>
<feature type="compositionally biased region" description="Low complexity" evidence="1">
    <location>
        <begin position="717"/>
        <end position="729"/>
    </location>
</feature>
<dbReference type="InterPro" id="IPR014756">
    <property type="entry name" value="Ig_E-set"/>
</dbReference>
<feature type="compositionally biased region" description="Low complexity" evidence="1">
    <location>
        <begin position="1325"/>
        <end position="1335"/>
    </location>
</feature>
<feature type="region of interest" description="Disordered" evidence="1">
    <location>
        <begin position="1193"/>
        <end position="1217"/>
    </location>
</feature>
<feature type="compositionally biased region" description="Pro residues" evidence="1">
    <location>
        <begin position="807"/>
        <end position="816"/>
    </location>
</feature>
<reference evidence="3" key="1">
    <citation type="journal article" date="2014" name="Int. J. Syst. Evol. Microbiol.">
        <title>Complete genome sequence of Corynebacterium casei LMG S-19264T (=DSM 44701T), isolated from a smear-ripened cheese.</title>
        <authorList>
            <consortium name="US DOE Joint Genome Institute (JGI-PGF)"/>
            <person name="Walter F."/>
            <person name="Albersmeier A."/>
            <person name="Kalinowski J."/>
            <person name="Ruckert C."/>
        </authorList>
    </citation>
    <scope>NUCLEOTIDE SEQUENCE</scope>
    <source>
        <strain evidence="3">JCM 3091</strain>
    </source>
</reference>
<dbReference type="Gene3D" id="2.60.40.10">
    <property type="entry name" value="Immunoglobulins"/>
    <property type="match status" value="1"/>
</dbReference>
<organism evidence="3 4">
    <name type="scientific">Pilimelia terevasa</name>
    <dbReference type="NCBI Taxonomy" id="53372"/>
    <lineage>
        <taxon>Bacteria</taxon>
        <taxon>Bacillati</taxon>
        <taxon>Actinomycetota</taxon>
        <taxon>Actinomycetes</taxon>
        <taxon>Micromonosporales</taxon>
        <taxon>Micromonosporaceae</taxon>
        <taxon>Pilimelia</taxon>
    </lineage>
</organism>
<sequence length="1456" mass="144021">MSVRPCNGWVRRLVGVCAALGVVAGVVAVPVGAWAAPVCGAGTVSVTRVSGPTLYLEPGTLNSAYAMYKVTNVSGAGYQDLWVQIGSFAGPSIGLAASETGRAHPGAVANGASANAAFYLTASAEHLVAESHKVSVYTTRPDLAGGALCEASFTLAAENDIAAAANKVTSVTSSSTPQLGGRLTITVVGDTGTIGAAGKFTATPASYASWPANAYRLTGSRITMTGGNTGVHTDVLYLSGLNSSSTDYTAEFTFAVVGTTASTTAVSPMTHISSGTQVKHTSTSNFGNLPAIPQVVNTTTLAMSGSPGSLPSQGGTGTYTVTITNTGGGASTLDDVVVTLPVGTSYVPGSATFAGTTTPDPSISGSTATFLSGLTVPASSSRTLTLQVTVPGTPGAYTASATGHIAAVAVDSTLGTGDSAPPTAGITVAGPAPTVTGLSPTTGPAAGGTNVTITGTTLTGATAVTFGNQPATGFTVVNPTTITAVTPPGSGAVDVTVTTPNGTSAVVPAGVFTYQAPPVQPPTPANLTSTGTGTTAQTATVTIPAGGTATLLDAQGNPTAGAVTVTGQGSYSLSGTTITFTPVLGFTGQATPVGYRVTDQYQQSGNATYTPTVNPPAAPNPGNLTSTGTGTAAQTATITIPAGTSATLLDGQGNPTAGNVTVTGQGSYSLSGTTITFTPVLGFAGQATPVAYRITDAYNQSGDATYTPTVNPPAAPNPGNLTSTGTGTAAQTSTVTIPAGMSATLLDGQGNPTAGTVTVTGQGGYSLSGTTITFTPVLGFAGQATPVAYRITDAYNQSGDATYTPTVNPPAAPNPPNRTSTGVSPATQSVTITLPANTTPTLLDTQGNPIGGPVTITGEGAYTLSGATITFTPQQTFTGTATPVTYRLTDAYNQHGDATYTPTVTAGLPNPPQPSNLTSTGTGTTAQTVTVTIPTGGTATLLDTQGNPTAGAVTVTGQGSYSLSGTTITFTPVLGFTGQATPVGYRVTDQYQQSGNATYTPTVNPPTAPNPGNLTSTGTGTAAQTATITIPAGGSATLLDGQASPTAGTVTVAGQGGYSLSGTTITFTPVLGFAGQATPVAYRITDAYNQSGDATYTPTVNPPAPPTAANLTSTGQGVQEQTAAVTAPAGGAVRLLDGGNPVTDLTVDDTGAFAVTSAALTFTPEFGYLGQTTVTYRRTDAYGQHATATYTATVTAPPPPAAPDRTTRGVGTTPQSTVVPVPPGGTIALLDAADNPVSQVTFAGKGTYRLQLIQSANLLAAAPRRAGALRATALTTGAKIVFTAVLGYKGTAPAVDYQVTDAYGQTATATYTPTVVLPPPPASPPQTSTGPQTNPQQVTLPVPPGGTVTLIDATGNPVTTLTIPGQGTYTLNPTTGVLIFTPLPNFTGQPDPVTYQLTDAYGQTSTATYTPAVIGALPVTGTGAPTNQLATTGLLLLLLGALLTTATQHKRPTAGR</sequence>
<dbReference type="GO" id="GO:0005975">
    <property type="term" value="P:carbohydrate metabolic process"/>
    <property type="evidence" value="ECO:0007669"/>
    <property type="project" value="UniProtKB-ARBA"/>
</dbReference>
<dbReference type="SMART" id="SM00429">
    <property type="entry name" value="IPT"/>
    <property type="match status" value="1"/>
</dbReference>
<keyword evidence="4" id="KW-1185">Reference proteome</keyword>
<dbReference type="CDD" id="cd00603">
    <property type="entry name" value="IPT_PCSR"/>
    <property type="match status" value="1"/>
</dbReference>
<dbReference type="NCBIfam" id="TIGR04225">
    <property type="entry name" value="CshA_fibril_rpt"/>
    <property type="match status" value="7"/>
</dbReference>
<feature type="region of interest" description="Disordered" evidence="1">
    <location>
        <begin position="996"/>
        <end position="1021"/>
    </location>
</feature>
<feature type="region of interest" description="Disordered" evidence="1">
    <location>
        <begin position="606"/>
        <end position="632"/>
    </location>
</feature>
<feature type="domain" description="IPT/TIG" evidence="2">
    <location>
        <begin position="432"/>
        <end position="515"/>
    </location>
</feature>
<dbReference type="Pfam" id="PF19076">
    <property type="entry name" value="CshA_repeat"/>
    <property type="match status" value="9"/>
</dbReference>
<gene>
    <name evidence="3" type="ORF">GCM10010124_30880</name>
</gene>
<evidence type="ECO:0000259" key="2">
    <source>
        <dbReference type="SMART" id="SM00429"/>
    </source>
</evidence>
<dbReference type="InterPro" id="IPR013783">
    <property type="entry name" value="Ig-like_fold"/>
</dbReference>
<reference evidence="3" key="2">
    <citation type="submission" date="2020-09" db="EMBL/GenBank/DDBJ databases">
        <authorList>
            <person name="Sun Q."/>
            <person name="Ohkuma M."/>
        </authorList>
    </citation>
    <scope>NUCLEOTIDE SEQUENCE</scope>
    <source>
        <strain evidence="3">JCM 3091</strain>
    </source>
</reference>
<feature type="compositionally biased region" description="Low complexity" evidence="1">
    <location>
        <begin position="1010"/>
        <end position="1021"/>
    </location>
</feature>
<proteinExistence type="predicted"/>
<dbReference type="Proteomes" id="UP000662200">
    <property type="component" value="Unassembled WGS sequence"/>
</dbReference>
<dbReference type="InterPro" id="IPR002909">
    <property type="entry name" value="IPT_dom"/>
</dbReference>
<feature type="region of interest" description="Disordered" evidence="1">
    <location>
        <begin position="1314"/>
        <end position="1335"/>
    </location>
</feature>
<dbReference type="EMBL" id="BMQC01000011">
    <property type="protein sequence ID" value="GGK36062.1"/>
    <property type="molecule type" value="Genomic_DNA"/>
</dbReference>
<comment type="caution">
    <text evidence="3">The sequence shown here is derived from an EMBL/GenBank/DDBJ whole genome shotgun (WGS) entry which is preliminary data.</text>
</comment>